<proteinExistence type="predicted"/>
<dbReference type="InterPro" id="IPR009045">
    <property type="entry name" value="Zn_M74/Hedgehog-like"/>
</dbReference>
<sequence length="282" mass="30157">MNAGEVRGGIRGRAARRWGAAALGGVLLAVLALTGCATGSGGAAAEPHRRPTNRPETNSPQPLPLPRPTPTTVPTATAVGFDKAAQSIDDPASTWVVVNKARALSPLDYAPADLDYPDVTYVNRQPMRREVADALVRMFHAGRVEAGLGFSVQSAYRSFESQTRVYDDDVHTNGQAYADTDTARPGHSEHQTGLAVDISAVPAHCSLAACFAGTPQGTWLAANAWRFGFLLRYPADKVPVTGFTFEPWHYRYIGVPLAAQLHTTGVTTLEEFFGVPGGTEYH</sequence>
<dbReference type="CDD" id="cd14852">
    <property type="entry name" value="LD-carboxypeptidase"/>
    <property type="match status" value="1"/>
</dbReference>
<dbReference type="InterPro" id="IPR003709">
    <property type="entry name" value="VanY-like_core_dom"/>
</dbReference>
<evidence type="ECO:0000256" key="1">
    <source>
        <dbReference type="SAM" id="MobiDB-lite"/>
    </source>
</evidence>
<organism evidence="3">
    <name type="scientific">Leifsonia sp. NPDC080035</name>
    <dbReference type="NCBI Taxonomy" id="3143936"/>
    <lineage>
        <taxon>Bacteria</taxon>
        <taxon>Bacillati</taxon>
        <taxon>Actinomycetota</taxon>
        <taxon>Actinomycetes</taxon>
        <taxon>Micrococcales</taxon>
        <taxon>Microbacteriaceae</taxon>
        <taxon>Leifsonia</taxon>
    </lineage>
</organism>
<gene>
    <name evidence="3" type="ORF">AAME72_08625</name>
</gene>
<evidence type="ECO:0000259" key="2">
    <source>
        <dbReference type="Pfam" id="PF02557"/>
    </source>
</evidence>
<evidence type="ECO:0000313" key="3">
    <source>
        <dbReference type="EMBL" id="XBM49920.1"/>
    </source>
</evidence>
<dbReference type="AlphaFoldDB" id="A0AAU7GGB5"/>
<reference evidence="3" key="1">
    <citation type="submission" date="2024-05" db="EMBL/GenBank/DDBJ databases">
        <title>The Natural Products Discovery Center: Release of the First 8490 Sequenced Strains for Exploring Actinobacteria Biosynthetic Diversity.</title>
        <authorList>
            <person name="Kalkreuter E."/>
            <person name="Kautsar S.A."/>
            <person name="Yang D."/>
            <person name="Bader C.D."/>
            <person name="Teijaro C.N."/>
            <person name="Fluegel L."/>
            <person name="Davis C.M."/>
            <person name="Simpson J.R."/>
            <person name="Lauterbach L."/>
            <person name="Steele A.D."/>
            <person name="Gui C."/>
            <person name="Meng S."/>
            <person name="Li G."/>
            <person name="Viehrig K."/>
            <person name="Ye F."/>
            <person name="Su P."/>
            <person name="Kiefer A.F."/>
            <person name="Nichols A."/>
            <person name="Cepeda A.J."/>
            <person name="Yan W."/>
            <person name="Fan B."/>
            <person name="Jiang Y."/>
            <person name="Adhikari A."/>
            <person name="Zheng C.-J."/>
            <person name="Schuster L."/>
            <person name="Cowan T.M."/>
            <person name="Smanski M.J."/>
            <person name="Chevrette M.G."/>
            <person name="de Carvalho L.P.S."/>
            <person name="Shen B."/>
        </authorList>
    </citation>
    <scope>NUCLEOTIDE SEQUENCE</scope>
    <source>
        <strain evidence="3">NPDC080035</strain>
    </source>
</reference>
<name>A0AAU7GGB5_9MICO</name>
<accession>A0AAU7GGB5</accession>
<dbReference type="Pfam" id="PF02557">
    <property type="entry name" value="VanY"/>
    <property type="match status" value="1"/>
</dbReference>
<protein>
    <submittedName>
        <fullName evidence="3">M15 family metallopeptidase</fullName>
    </submittedName>
</protein>
<dbReference type="InterPro" id="IPR052179">
    <property type="entry name" value="DD-CPase-like"/>
</dbReference>
<dbReference type="EMBL" id="CP157390">
    <property type="protein sequence ID" value="XBM49920.1"/>
    <property type="molecule type" value="Genomic_DNA"/>
</dbReference>
<dbReference type="RefSeq" id="WP_348789830.1">
    <property type="nucleotide sequence ID" value="NZ_CP157390.1"/>
</dbReference>
<dbReference type="GO" id="GO:0008233">
    <property type="term" value="F:peptidase activity"/>
    <property type="evidence" value="ECO:0007669"/>
    <property type="project" value="InterPro"/>
</dbReference>
<dbReference type="Gene3D" id="3.30.1380.10">
    <property type="match status" value="1"/>
</dbReference>
<dbReference type="SUPFAM" id="SSF55166">
    <property type="entry name" value="Hedgehog/DD-peptidase"/>
    <property type="match status" value="1"/>
</dbReference>
<dbReference type="GO" id="GO:0006508">
    <property type="term" value="P:proteolysis"/>
    <property type="evidence" value="ECO:0007669"/>
    <property type="project" value="InterPro"/>
</dbReference>
<feature type="region of interest" description="Disordered" evidence="1">
    <location>
        <begin position="39"/>
        <end position="73"/>
    </location>
</feature>
<dbReference type="PANTHER" id="PTHR34385">
    <property type="entry name" value="D-ALANYL-D-ALANINE CARBOXYPEPTIDASE"/>
    <property type="match status" value="1"/>
</dbReference>
<feature type="domain" description="D-alanyl-D-alanine carboxypeptidase-like core" evidence="2">
    <location>
        <begin position="127"/>
        <end position="254"/>
    </location>
</feature>
<dbReference type="InterPro" id="IPR058193">
    <property type="entry name" value="VanY/YodJ_core_dom"/>
</dbReference>
<dbReference type="PANTHER" id="PTHR34385:SF1">
    <property type="entry name" value="PEPTIDOGLYCAN L-ALANYL-D-GLUTAMATE ENDOPEPTIDASE CWLK"/>
    <property type="match status" value="1"/>
</dbReference>
<feature type="compositionally biased region" description="Pro residues" evidence="1">
    <location>
        <begin position="61"/>
        <end position="71"/>
    </location>
</feature>